<feature type="chain" id="PRO_5032722103" description="SLH domain-containing protein" evidence="2">
    <location>
        <begin position="32"/>
        <end position="353"/>
    </location>
</feature>
<organism evidence="4 5">
    <name type="scientific">Heliomicrobium undosum</name>
    <dbReference type="NCBI Taxonomy" id="121734"/>
    <lineage>
        <taxon>Bacteria</taxon>
        <taxon>Bacillati</taxon>
        <taxon>Bacillota</taxon>
        <taxon>Clostridia</taxon>
        <taxon>Eubacteriales</taxon>
        <taxon>Heliobacteriaceae</taxon>
        <taxon>Heliomicrobium</taxon>
    </lineage>
</organism>
<keyword evidence="2" id="KW-0732">Signal</keyword>
<protein>
    <recommendedName>
        <fullName evidence="3">SLH domain-containing protein</fullName>
    </recommendedName>
</protein>
<reference evidence="4 5" key="1">
    <citation type="submission" date="2020-01" db="EMBL/GenBank/DDBJ databases">
        <title>Whole-genome sequence of Heliobacterium undosum DSM 13378.</title>
        <authorList>
            <person name="Kyndt J.A."/>
            <person name="Meyer T.E."/>
        </authorList>
    </citation>
    <scope>NUCLEOTIDE SEQUENCE [LARGE SCALE GENOMIC DNA]</scope>
    <source>
        <strain evidence="4 5">DSM 13378</strain>
    </source>
</reference>
<proteinExistence type="predicted"/>
<dbReference type="Pfam" id="PF00395">
    <property type="entry name" value="SLH"/>
    <property type="match status" value="3"/>
</dbReference>
<dbReference type="InterPro" id="IPR051465">
    <property type="entry name" value="Cell_Envelope_Struct_Comp"/>
</dbReference>
<feature type="domain" description="SLH" evidence="3">
    <location>
        <begin position="40"/>
        <end position="107"/>
    </location>
</feature>
<dbReference type="PROSITE" id="PS51272">
    <property type="entry name" value="SLH"/>
    <property type="match status" value="3"/>
</dbReference>
<keyword evidence="5" id="KW-1185">Reference proteome</keyword>
<dbReference type="RefSeq" id="WP_161258929.1">
    <property type="nucleotide sequence ID" value="NZ_WXEY01000013.1"/>
</dbReference>
<dbReference type="InterPro" id="IPR001119">
    <property type="entry name" value="SLH_dom"/>
</dbReference>
<gene>
    <name evidence="4" type="ORF">GTO91_11850</name>
</gene>
<keyword evidence="1" id="KW-0677">Repeat</keyword>
<evidence type="ECO:0000256" key="2">
    <source>
        <dbReference type="SAM" id="SignalP"/>
    </source>
</evidence>
<sequence>MKKMITPLLTMLLTLSLSLSPSLPLFPPASASTPAPADPLSRYMVKDIDGHWAEYYLMDFVLADVLTGSIDKDGATMMRPEDNITRAELVTLFVRALGLQSNGGGESFSDVPAGQYYTDAVRITSALGLVNGVGTGKFEPNRKIRREEIATLVVRAFEGGIPFDKQAQPFSDVTDGFFKPYIDKASGAGLINGVGDNRFMPKGLAKRAEAMALLWNALRVEADAPPTDQTLTDLVLTSERAALSALKSRDFDAFAQSIEKHSTGFQKELRNLLMDGMAQMIAEGDSIDVIDRSAPVARVITKSNRFAVIELDEDYELVTVTDGVETRETKQTTTTVLLKKMPGGSTWKIYASA</sequence>
<dbReference type="Proteomes" id="UP000463470">
    <property type="component" value="Unassembled WGS sequence"/>
</dbReference>
<dbReference type="PANTHER" id="PTHR43308:SF5">
    <property type="entry name" value="S-LAYER PROTEIN _ PEPTIDOGLYCAN ENDO-BETA-N-ACETYLGLUCOSAMINIDASE"/>
    <property type="match status" value="1"/>
</dbReference>
<dbReference type="PANTHER" id="PTHR43308">
    <property type="entry name" value="OUTER MEMBRANE PROTEIN ALPHA-RELATED"/>
    <property type="match status" value="1"/>
</dbReference>
<accession>A0A845L3X4</accession>
<feature type="domain" description="SLH" evidence="3">
    <location>
        <begin position="108"/>
        <end position="162"/>
    </location>
</feature>
<dbReference type="EMBL" id="WXEY01000013">
    <property type="protein sequence ID" value="MZP30406.1"/>
    <property type="molecule type" value="Genomic_DNA"/>
</dbReference>
<comment type="caution">
    <text evidence="4">The sequence shown here is derived from an EMBL/GenBank/DDBJ whole genome shotgun (WGS) entry which is preliminary data.</text>
</comment>
<evidence type="ECO:0000259" key="3">
    <source>
        <dbReference type="PROSITE" id="PS51272"/>
    </source>
</evidence>
<evidence type="ECO:0000256" key="1">
    <source>
        <dbReference type="ARBA" id="ARBA00022737"/>
    </source>
</evidence>
<dbReference type="OrthoDB" id="2112962at2"/>
<name>A0A845L3X4_9FIRM</name>
<evidence type="ECO:0000313" key="4">
    <source>
        <dbReference type="EMBL" id="MZP30406.1"/>
    </source>
</evidence>
<feature type="domain" description="SLH" evidence="3">
    <location>
        <begin position="165"/>
        <end position="228"/>
    </location>
</feature>
<evidence type="ECO:0000313" key="5">
    <source>
        <dbReference type="Proteomes" id="UP000463470"/>
    </source>
</evidence>
<dbReference type="AlphaFoldDB" id="A0A845L3X4"/>
<feature type="signal peptide" evidence="2">
    <location>
        <begin position="1"/>
        <end position="31"/>
    </location>
</feature>